<evidence type="ECO:0000256" key="1">
    <source>
        <dbReference type="ARBA" id="ARBA00007806"/>
    </source>
</evidence>
<dbReference type="PANTHER" id="PTHR22762">
    <property type="entry name" value="ALPHA-GLUCOSIDASE"/>
    <property type="match status" value="1"/>
</dbReference>
<evidence type="ECO:0000313" key="5">
    <source>
        <dbReference type="Proteomes" id="UP001476798"/>
    </source>
</evidence>
<dbReference type="Gene3D" id="3.20.20.80">
    <property type="entry name" value="Glycosidases"/>
    <property type="match status" value="1"/>
</dbReference>
<dbReference type="InterPro" id="IPR000322">
    <property type="entry name" value="Glyco_hydro_31_TIM"/>
</dbReference>
<proteinExistence type="inferred from homology"/>
<reference evidence="4 5" key="1">
    <citation type="submission" date="2021-06" db="EMBL/GenBank/DDBJ databases">
        <authorList>
            <person name="Palmer J.M."/>
        </authorList>
    </citation>
    <scope>NUCLEOTIDE SEQUENCE [LARGE SCALE GENOMIC DNA]</scope>
    <source>
        <strain evidence="4 5">GA_2019</strain>
        <tissue evidence="4">Muscle</tissue>
    </source>
</reference>
<protein>
    <recommendedName>
        <fullName evidence="3">Glycoside hydrolase family 31 TIM barrel domain-containing protein</fullName>
    </recommendedName>
</protein>
<accession>A0ABV0NTJ9</accession>
<dbReference type="PANTHER" id="PTHR22762:SF133">
    <property type="entry name" value="P-TYPE DOMAIN-CONTAINING PROTEIN"/>
    <property type="match status" value="1"/>
</dbReference>
<evidence type="ECO:0000256" key="2">
    <source>
        <dbReference type="RuleBase" id="RU361185"/>
    </source>
</evidence>
<keyword evidence="2" id="KW-0326">Glycosidase</keyword>
<dbReference type="EMBL" id="JAHRIO010046637">
    <property type="protein sequence ID" value="MEQ2173547.1"/>
    <property type="molecule type" value="Genomic_DNA"/>
</dbReference>
<dbReference type="Pfam" id="PF01055">
    <property type="entry name" value="Glyco_hydro_31_2nd"/>
    <property type="match status" value="1"/>
</dbReference>
<dbReference type="Proteomes" id="UP001476798">
    <property type="component" value="Unassembled WGS sequence"/>
</dbReference>
<gene>
    <name evidence="4" type="ORF">GOODEAATRI_033167</name>
</gene>
<organism evidence="4 5">
    <name type="scientific">Goodea atripinnis</name>
    <dbReference type="NCBI Taxonomy" id="208336"/>
    <lineage>
        <taxon>Eukaryota</taxon>
        <taxon>Metazoa</taxon>
        <taxon>Chordata</taxon>
        <taxon>Craniata</taxon>
        <taxon>Vertebrata</taxon>
        <taxon>Euteleostomi</taxon>
        <taxon>Actinopterygii</taxon>
        <taxon>Neopterygii</taxon>
        <taxon>Teleostei</taxon>
        <taxon>Neoteleostei</taxon>
        <taxon>Acanthomorphata</taxon>
        <taxon>Ovalentaria</taxon>
        <taxon>Atherinomorphae</taxon>
        <taxon>Cyprinodontiformes</taxon>
        <taxon>Goodeidae</taxon>
        <taxon>Goodea</taxon>
    </lineage>
</organism>
<comment type="caution">
    <text evidence="4">The sequence shown here is derived from an EMBL/GenBank/DDBJ whole genome shotgun (WGS) entry which is preliminary data.</text>
</comment>
<dbReference type="InterPro" id="IPR017853">
    <property type="entry name" value="GH"/>
</dbReference>
<keyword evidence="5" id="KW-1185">Reference proteome</keyword>
<name>A0ABV0NTJ9_9TELE</name>
<feature type="non-terminal residue" evidence="4">
    <location>
        <position position="1"/>
    </location>
</feature>
<sequence>VWPGETVFPDFTSQNCIDWWVDEYERLYQEIKHDALWIDMNEVANFKQGSNKGCVDNKLNYPPYTP</sequence>
<keyword evidence="2" id="KW-0378">Hydrolase</keyword>
<feature type="non-terminal residue" evidence="4">
    <location>
        <position position="66"/>
    </location>
</feature>
<feature type="domain" description="Glycoside hydrolase family 31 TIM barrel" evidence="3">
    <location>
        <begin position="2"/>
        <end position="64"/>
    </location>
</feature>
<dbReference type="SUPFAM" id="SSF51445">
    <property type="entry name" value="(Trans)glycosidases"/>
    <property type="match status" value="1"/>
</dbReference>
<evidence type="ECO:0000313" key="4">
    <source>
        <dbReference type="EMBL" id="MEQ2173547.1"/>
    </source>
</evidence>
<comment type="similarity">
    <text evidence="1 2">Belongs to the glycosyl hydrolase 31 family.</text>
</comment>
<evidence type="ECO:0000259" key="3">
    <source>
        <dbReference type="Pfam" id="PF01055"/>
    </source>
</evidence>